<dbReference type="Proteomes" id="UP000263957">
    <property type="component" value="Unassembled WGS sequence"/>
</dbReference>
<dbReference type="EMBL" id="DOGS01000183">
    <property type="protein sequence ID" value="HBQ49014.1"/>
    <property type="molecule type" value="Genomic_DNA"/>
</dbReference>
<name>A0A059E2A7_9PROT</name>
<keyword evidence="2 5" id="KW-0288">FMN</keyword>
<evidence type="ECO:0000313" key="9">
    <source>
        <dbReference type="EMBL" id="KCZ61763.1"/>
    </source>
</evidence>
<dbReference type="CDD" id="cd02148">
    <property type="entry name" value="RutE-like"/>
    <property type="match status" value="1"/>
</dbReference>
<organism evidence="9 10">
    <name type="scientific">Hyphomonas atlantica</name>
    <dbReference type="NCBI Taxonomy" id="1280948"/>
    <lineage>
        <taxon>Bacteria</taxon>
        <taxon>Pseudomonadati</taxon>
        <taxon>Pseudomonadota</taxon>
        <taxon>Alphaproteobacteria</taxon>
        <taxon>Hyphomonadales</taxon>
        <taxon>Hyphomonadaceae</taxon>
        <taxon>Hyphomonas</taxon>
    </lineage>
</organism>
<protein>
    <recommendedName>
        <fullName evidence="5">Putative NADH dehydrogenase/NAD(P)H nitroreductase DCG65_11170</fullName>
        <ecNumber evidence="5">1.-.-.-</ecNumber>
    </recommendedName>
</protein>
<dbReference type="EMBL" id="DMBR01000340">
    <property type="protein sequence ID" value="HAE95114.1"/>
    <property type="molecule type" value="Genomic_DNA"/>
</dbReference>
<keyword evidence="5" id="KW-0520">NAD</keyword>
<keyword evidence="3 5" id="KW-0521">NADP</keyword>
<evidence type="ECO:0000256" key="2">
    <source>
        <dbReference type="ARBA" id="ARBA00022643"/>
    </source>
</evidence>
<dbReference type="InterPro" id="IPR050461">
    <property type="entry name" value="Nitroreductase_HadB/RutE"/>
</dbReference>
<comment type="caution">
    <text evidence="9">The sequence shown here is derived from an EMBL/GenBank/DDBJ whole genome shotgun (WGS) entry which is preliminary data.</text>
</comment>
<evidence type="ECO:0000256" key="5">
    <source>
        <dbReference type="HAMAP-Rule" id="MF_01204"/>
    </source>
</evidence>
<evidence type="ECO:0000313" key="10">
    <source>
        <dbReference type="Proteomes" id="UP000024547"/>
    </source>
</evidence>
<evidence type="ECO:0000256" key="3">
    <source>
        <dbReference type="ARBA" id="ARBA00022857"/>
    </source>
</evidence>
<dbReference type="AlphaFoldDB" id="A0A059E2A7"/>
<dbReference type="Gene3D" id="3.40.109.10">
    <property type="entry name" value="NADH Oxidase"/>
    <property type="match status" value="1"/>
</dbReference>
<dbReference type="PATRIC" id="fig|1280948.3.peg.1672"/>
<dbReference type="OrthoDB" id="9784375at2"/>
<evidence type="ECO:0000313" key="7">
    <source>
        <dbReference type="EMBL" id="HAE95114.1"/>
    </source>
</evidence>
<dbReference type="RefSeq" id="WP_035550978.1">
    <property type="nucleotide sequence ID" value="NZ_AWFH01000012.1"/>
</dbReference>
<dbReference type="Pfam" id="PF00881">
    <property type="entry name" value="Nitroreductase"/>
    <property type="match status" value="1"/>
</dbReference>
<evidence type="ECO:0000313" key="11">
    <source>
        <dbReference type="Proteomes" id="UP000259173"/>
    </source>
</evidence>
<comment type="similarity">
    <text evidence="5">Belongs to the nitroreductase family. HadB/RutE subfamily.</text>
</comment>
<evidence type="ECO:0000256" key="4">
    <source>
        <dbReference type="ARBA" id="ARBA00023002"/>
    </source>
</evidence>
<dbReference type="eggNOG" id="COG0778">
    <property type="taxonomic scope" value="Bacteria"/>
</dbReference>
<dbReference type="STRING" id="1280948.HY36_04215"/>
<feature type="domain" description="Nitroreductase" evidence="6">
    <location>
        <begin position="18"/>
        <end position="159"/>
    </location>
</feature>
<accession>A0A059E2A7</accession>
<keyword evidence="4 5" id="KW-0560">Oxidoreductase</keyword>
<dbReference type="InterPro" id="IPR029479">
    <property type="entry name" value="Nitroreductase"/>
</dbReference>
<dbReference type="PANTHER" id="PTHR43543:SF1">
    <property type="entry name" value="MALONIC SEMIALDEHYDE REDUCTASE RUTE-RELATED"/>
    <property type="match status" value="1"/>
</dbReference>
<dbReference type="HAMAP" id="MF_01204">
    <property type="entry name" value="Oxidoreductase_RutE_HadB"/>
    <property type="match status" value="1"/>
</dbReference>
<evidence type="ECO:0000313" key="8">
    <source>
        <dbReference type="EMBL" id="HBQ49014.1"/>
    </source>
</evidence>
<dbReference type="SUPFAM" id="SSF55469">
    <property type="entry name" value="FMN-dependent nitroreductase-like"/>
    <property type="match status" value="1"/>
</dbReference>
<keyword evidence="10" id="KW-1185">Reference proteome</keyword>
<dbReference type="InterPro" id="IPR000415">
    <property type="entry name" value="Nitroreductase-like"/>
</dbReference>
<evidence type="ECO:0000313" key="12">
    <source>
        <dbReference type="Proteomes" id="UP000263957"/>
    </source>
</evidence>
<reference evidence="9 10" key="1">
    <citation type="journal article" date="2014" name="Antonie Van Leeuwenhoek">
        <title>Hyphomonas beringensis sp. nov. and Hyphomonas chukchiensis sp. nov., isolated from surface seawater of the Bering Sea and Chukchi Sea.</title>
        <authorList>
            <person name="Li C."/>
            <person name="Lai Q."/>
            <person name="Li G."/>
            <person name="Dong C."/>
            <person name="Wang J."/>
            <person name="Liao Y."/>
            <person name="Shao Z."/>
        </authorList>
    </citation>
    <scope>NUCLEOTIDE SEQUENCE [LARGE SCALE GENOMIC DNA]</scope>
    <source>
        <strain evidence="9 10">22II1-22F38</strain>
    </source>
</reference>
<dbReference type="EMBL" id="AWFH01000012">
    <property type="protein sequence ID" value="KCZ61763.1"/>
    <property type="molecule type" value="Genomic_DNA"/>
</dbReference>
<dbReference type="Proteomes" id="UP000259173">
    <property type="component" value="Unassembled WGS sequence"/>
</dbReference>
<dbReference type="Proteomes" id="UP000024547">
    <property type="component" value="Unassembled WGS sequence"/>
</dbReference>
<evidence type="ECO:0000256" key="1">
    <source>
        <dbReference type="ARBA" id="ARBA00022630"/>
    </source>
</evidence>
<comment type="cofactor">
    <cofactor evidence="5">
        <name>FMN</name>
        <dbReference type="ChEBI" id="CHEBI:58210"/>
    </cofactor>
</comment>
<dbReference type="PANTHER" id="PTHR43543">
    <property type="entry name" value="MALONIC SEMIALDEHYDE REDUCTASE RUTE-RELATED"/>
    <property type="match status" value="1"/>
</dbReference>
<dbReference type="GO" id="GO:0016491">
    <property type="term" value="F:oxidoreductase activity"/>
    <property type="evidence" value="ECO:0007669"/>
    <property type="project" value="UniProtKB-UniRule"/>
</dbReference>
<evidence type="ECO:0000259" key="6">
    <source>
        <dbReference type="Pfam" id="PF00881"/>
    </source>
</evidence>
<reference evidence="11 12" key="2">
    <citation type="journal article" date="2018" name="Nat. Biotechnol.">
        <title>A standardized bacterial taxonomy based on genome phylogeny substantially revises the tree of life.</title>
        <authorList>
            <person name="Parks D.H."/>
            <person name="Chuvochina M."/>
            <person name="Waite D.W."/>
            <person name="Rinke C."/>
            <person name="Skarshewski A."/>
            <person name="Chaumeil P.A."/>
            <person name="Hugenholtz P."/>
        </authorList>
    </citation>
    <scope>NUCLEOTIDE SEQUENCE [LARGE SCALE GENOMIC DNA]</scope>
    <source>
        <strain evidence="8">UBA10378</strain>
        <strain evidence="7">UBA8557</strain>
    </source>
</reference>
<proteinExistence type="inferred from homology"/>
<dbReference type="EC" id="1.-.-.-" evidence="5"/>
<keyword evidence="1 5" id="KW-0285">Flavoprotein</keyword>
<dbReference type="NCBIfam" id="NF003768">
    <property type="entry name" value="PRK05365.1"/>
    <property type="match status" value="1"/>
</dbReference>
<sequence>MAHPVNDHALDVIFRDGRSYNGFEDKDVPEILVRAVYDLAKMGPTSANCSPARFVFVSSEEGKSRLLPLVSEGNQQKVKQAKWSVIIAYDMEFQEKIPKLFPHNPSAKTWFDNNREETAFRNGTLQSAYFLMAARSLGLDTGPMSGFDMDGVNKEFFASQDGEEKNWRANWICNLGYGDRSSIFARSPRLRFEEACRIV</sequence>
<gene>
    <name evidence="7" type="ORF">DCG65_11170</name>
    <name evidence="8" type="ORF">DD728_09030</name>
    <name evidence="9" type="ORF">HY36_04215</name>
</gene>
<dbReference type="InterPro" id="IPR023936">
    <property type="entry name" value="RutE-like"/>
</dbReference>